<evidence type="ECO:0000313" key="1">
    <source>
        <dbReference type="EMBL" id="KAK6741572.1"/>
    </source>
</evidence>
<proteinExistence type="predicted"/>
<gene>
    <name evidence="1" type="primary">Necator_chrIII.g10204</name>
    <name evidence="1" type="ORF">RB195_009439</name>
</gene>
<dbReference type="EMBL" id="JAVFWL010000003">
    <property type="protein sequence ID" value="KAK6741572.1"/>
    <property type="molecule type" value="Genomic_DNA"/>
</dbReference>
<evidence type="ECO:0000313" key="2">
    <source>
        <dbReference type="Proteomes" id="UP001303046"/>
    </source>
</evidence>
<comment type="caution">
    <text evidence="1">The sequence shown here is derived from an EMBL/GenBank/DDBJ whole genome shotgun (WGS) entry which is preliminary data.</text>
</comment>
<sequence length="81" mass="9500">MKEEAILSYLVREDAKKTMIEIQSDRTVKLTVIIKDMDVMKSCVLVNTKLKDYKCWATRTEDQLPWRGDKEDVSLSFGEVW</sequence>
<reference evidence="1 2" key="1">
    <citation type="submission" date="2023-08" db="EMBL/GenBank/DDBJ databases">
        <title>A Necator americanus chromosomal reference genome.</title>
        <authorList>
            <person name="Ilik V."/>
            <person name="Petrzelkova K.J."/>
            <person name="Pardy F."/>
            <person name="Fuh T."/>
            <person name="Niatou-Singa F.S."/>
            <person name="Gouil Q."/>
            <person name="Baker L."/>
            <person name="Ritchie M.E."/>
            <person name="Jex A.R."/>
            <person name="Gazzola D."/>
            <person name="Li H."/>
            <person name="Toshio Fujiwara R."/>
            <person name="Zhan B."/>
            <person name="Aroian R.V."/>
            <person name="Pafco B."/>
            <person name="Schwarz E.M."/>
        </authorList>
    </citation>
    <scope>NUCLEOTIDE SEQUENCE [LARGE SCALE GENOMIC DNA]</scope>
    <source>
        <strain evidence="1 2">Aroian</strain>
        <tissue evidence="1">Whole animal</tissue>
    </source>
</reference>
<accession>A0ABR1CTB4</accession>
<keyword evidence="2" id="KW-1185">Reference proteome</keyword>
<organism evidence="1 2">
    <name type="scientific">Necator americanus</name>
    <name type="common">Human hookworm</name>
    <dbReference type="NCBI Taxonomy" id="51031"/>
    <lineage>
        <taxon>Eukaryota</taxon>
        <taxon>Metazoa</taxon>
        <taxon>Ecdysozoa</taxon>
        <taxon>Nematoda</taxon>
        <taxon>Chromadorea</taxon>
        <taxon>Rhabditida</taxon>
        <taxon>Rhabditina</taxon>
        <taxon>Rhabditomorpha</taxon>
        <taxon>Strongyloidea</taxon>
        <taxon>Ancylostomatidae</taxon>
        <taxon>Bunostominae</taxon>
        <taxon>Necator</taxon>
    </lineage>
</organism>
<protein>
    <submittedName>
        <fullName evidence="1">Uncharacterized protein</fullName>
    </submittedName>
</protein>
<dbReference type="Proteomes" id="UP001303046">
    <property type="component" value="Unassembled WGS sequence"/>
</dbReference>
<name>A0ABR1CTB4_NECAM</name>